<protein>
    <submittedName>
        <fullName evidence="1">Uncharacterized protein</fullName>
    </submittedName>
</protein>
<evidence type="ECO:0000313" key="2">
    <source>
        <dbReference type="Proteomes" id="UP001148614"/>
    </source>
</evidence>
<sequence length="757" mass="85293">MAKKEPSNNHRTWVALESLYTAIYRERVSRANKINLEARESEFDMFHTIWSGTADLAHHIGSDFMKQVEGPILDLLSGLSGCSLVAASNNLLDFASEWTRKGDRNADHDKITATMEKLSYQAVSRLAYSDTPALAQDLIQRAIIEFPAASSWHRQFLSLRYMKDLPARDAKTMLLSFASAIGEKLEEQSYVKIGEAELPKGAPPASVVKVSTVKYLAQLLNNSEFIAPEPSIEVLIELFKGGTHIDIRIATLDSLLSTLNTILNETAEEWSSNPTIRKIINTLEIIIPIAGNINERRPVSDSDWAEAEENTEVPCTSSDEFTIPPLLGAILNIVKGEKYPNLKYLKWELFVRLVLPILKLSQEQHHTWFSLFLAKHGTTLDADRLPAIPITPLVWYQLLDYHSDLVPSVVIDQYNQYALLLLRMPKDIQEFNEALQRDTTLRNDPNVNHWLSIFCETGTLDFFGRNMRYRLLELIFSPHRAVAEKTDLLDVVVSQASALLDDYERRADEWHHLVANLKPRRTWQPADDYDSAHSKENWTSWHDWSNTLSLRLITLLEGKTVSEEGFALPSTFPLRLWGVPYPEPRAIEHDSNANFHLATHLDSTLSSFLESREGDALLWATLAEDVYNTLHVVYLTGLEPAEISTVVRLRIAIHVGDLNVDGQSVAPAVQLIKVAVTLKFVDSITKPTIPQKPKTQELPPDQVLTGDLIKRLHAVMNSWMQGGAKGSGVSAGVRNMAVKWKSENQAVWKNICSWDST</sequence>
<dbReference type="Proteomes" id="UP001148614">
    <property type="component" value="Unassembled WGS sequence"/>
</dbReference>
<evidence type="ECO:0000313" key="1">
    <source>
        <dbReference type="EMBL" id="KAJ3568710.1"/>
    </source>
</evidence>
<proteinExistence type="predicted"/>
<gene>
    <name evidence="1" type="ORF">NPX13_g6327</name>
</gene>
<accession>A0A9W8NCE5</accession>
<name>A0A9W8NCE5_9PEZI</name>
<dbReference type="VEuPathDB" id="FungiDB:F4678DRAFT_480813"/>
<keyword evidence="2" id="KW-1185">Reference proteome</keyword>
<dbReference type="AlphaFoldDB" id="A0A9W8NCE5"/>
<comment type="caution">
    <text evidence="1">The sequence shown here is derived from an EMBL/GenBank/DDBJ whole genome shotgun (WGS) entry which is preliminary data.</text>
</comment>
<organism evidence="1 2">
    <name type="scientific">Xylaria arbuscula</name>
    <dbReference type="NCBI Taxonomy" id="114810"/>
    <lineage>
        <taxon>Eukaryota</taxon>
        <taxon>Fungi</taxon>
        <taxon>Dikarya</taxon>
        <taxon>Ascomycota</taxon>
        <taxon>Pezizomycotina</taxon>
        <taxon>Sordariomycetes</taxon>
        <taxon>Xylariomycetidae</taxon>
        <taxon>Xylariales</taxon>
        <taxon>Xylariaceae</taxon>
        <taxon>Xylaria</taxon>
    </lineage>
</organism>
<dbReference type="EMBL" id="JANPWZ010001109">
    <property type="protein sequence ID" value="KAJ3568710.1"/>
    <property type="molecule type" value="Genomic_DNA"/>
</dbReference>
<reference evidence="1" key="1">
    <citation type="submission" date="2022-07" db="EMBL/GenBank/DDBJ databases">
        <title>Genome Sequence of Xylaria arbuscula.</title>
        <authorList>
            <person name="Buettner E."/>
        </authorList>
    </citation>
    <scope>NUCLEOTIDE SEQUENCE</scope>
    <source>
        <strain evidence="1">VT107</strain>
    </source>
</reference>